<evidence type="ECO:0000256" key="1">
    <source>
        <dbReference type="SAM" id="MobiDB-lite"/>
    </source>
</evidence>
<keyword evidence="2" id="KW-1133">Transmembrane helix</keyword>
<protein>
    <submittedName>
        <fullName evidence="3">Uncharacterized protein</fullName>
    </submittedName>
</protein>
<reference evidence="3 4" key="1">
    <citation type="journal article" date="2009" name="Appl. Environ. Microbiol.">
        <title>Community genomic and proteomic analyses of chemoautotrophic iron-oxidizing "Leptospirillum rubarum" (Group II) and "Leptospirillum ferrodiazotrophum" (Group III) bacteria in acid mine drainage biofilms.</title>
        <authorList>
            <person name="Goltsman D.S."/>
            <person name="Denef V.J."/>
            <person name="Singer S.W."/>
            <person name="VerBerkmoes N.C."/>
            <person name="Lefsrud M."/>
            <person name="Mueller R.S."/>
            <person name="Dick G.J."/>
            <person name="Sun C.L."/>
            <person name="Wheeler K.E."/>
            <person name="Zemla A."/>
            <person name="Baker B.J."/>
            <person name="Hauser L."/>
            <person name="Land M."/>
            <person name="Shah M.B."/>
            <person name="Thelen M.P."/>
            <person name="Hettich R.L."/>
            <person name="Banfield J.F."/>
        </authorList>
    </citation>
    <scope>NUCLEOTIDE SEQUENCE [LARGE SCALE GENOMIC DNA]</scope>
</reference>
<keyword evidence="4" id="KW-1185">Reference proteome</keyword>
<dbReference type="Proteomes" id="UP000009374">
    <property type="component" value="Unassembled WGS sequence"/>
</dbReference>
<feature type="transmembrane region" description="Helical" evidence="2">
    <location>
        <begin position="12"/>
        <end position="34"/>
    </location>
</feature>
<organism evidence="3 4">
    <name type="scientific">Leptospirillum ferrodiazotrophum</name>
    <dbReference type="NCBI Taxonomy" id="412449"/>
    <lineage>
        <taxon>Bacteria</taxon>
        <taxon>Pseudomonadati</taxon>
        <taxon>Nitrospirota</taxon>
        <taxon>Nitrospiria</taxon>
        <taxon>Nitrospirales</taxon>
        <taxon>Nitrospiraceae</taxon>
        <taxon>Leptospirillum</taxon>
    </lineage>
</organism>
<evidence type="ECO:0000256" key="2">
    <source>
        <dbReference type="SAM" id="Phobius"/>
    </source>
</evidence>
<accession>C6HXD5</accession>
<name>C6HXD5_9BACT</name>
<gene>
    <name evidence="3" type="ORF">UBAL3_92050058</name>
</gene>
<dbReference type="AlphaFoldDB" id="C6HXD5"/>
<keyword evidence="2" id="KW-0812">Transmembrane</keyword>
<keyword evidence="2" id="KW-0472">Membrane</keyword>
<evidence type="ECO:0000313" key="3">
    <source>
        <dbReference type="EMBL" id="EES52687.1"/>
    </source>
</evidence>
<feature type="region of interest" description="Disordered" evidence="1">
    <location>
        <begin position="215"/>
        <end position="236"/>
    </location>
</feature>
<dbReference type="EMBL" id="GG693873">
    <property type="protein sequence ID" value="EES52687.1"/>
    <property type="molecule type" value="Genomic_DNA"/>
</dbReference>
<evidence type="ECO:0000313" key="4">
    <source>
        <dbReference type="Proteomes" id="UP000009374"/>
    </source>
</evidence>
<proteinExistence type="predicted"/>
<sequence>MSLSLDGPRGFFMISYIPLTFFGIIGVVGLAFFVHGFVNRQKIYAAFTDLASSLSGHAGRSAIWAYPYLSGSFEGRPIKIFFHTSENHTVSVLNLVVEMGLSSQDRLLLLQKEGFREPKPEGKERLAEEVGPEVPVPGIPFDVRSKDASRAQEILSHEELRRDLSSFSPYNQILLWDGSLIAGKQFEGVAETLPESMLATLGRIGGLARRFESLASKSSLGRSDGTGNPQPVRQGS</sequence>